<evidence type="ECO:0000313" key="7">
    <source>
        <dbReference type="EMBL" id="SUZ66085.1"/>
    </source>
</evidence>
<dbReference type="AlphaFoldDB" id="A0A381PGE5"/>
<dbReference type="InterPro" id="IPR005479">
    <property type="entry name" value="CPAse_ATP-bd"/>
</dbReference>
<dbReference type="InterPro" id="IPR011054">
    <property type="entry name" value="Rudment_hybrid_motif"/>
</dbReference>
<dbReference type="GO" id="GO:0005524">
    <property type="term" value="F:ATP binding"/>
    <property type="evidence" value="ECO:0007669"/>
    <property type="project" value="UniProtKB-KW"/>
</dbReference>
<feature type="domain" description="Biotin carboxylation" evidence="6">
    <location>
        <begin position="1"/>
        <end position="445"/>
    </location>
</feature>
<reference evidence="7" key="1">
    <citation type="submission" date="2018-05" db="EMBL/GenBank/DDBJ databases">
        <authorList>
            <person name="Lanie J.A."/>
            <person name="Ng W.-L."/>
            <person name="Kazmierczak K.M."/>
            <person name="Andrzejewski T.M."/>
            <person name="Davidsen T.M."/>
            <person name="Wayne K.J."/>
            <person name="Tettelin H."/>
            <person name="Glass J.I."/>
            <person name="Rusch D."/>
            <person name="Podicherti R."/>
            <person name="Tsui H.-C.T."/>
            <person name="Winkler M.E."/>
        </authorList>
    </citation>
    <scope>NUCLEOTIDE SEQUENCE</scope>
</reference>
<dbReference type="Pfam" id="PF02786">
    <property type="entry name" value="CPSase_L_D2"/>
    <property type="match status" value="1"/>
</dbReference>
<dbReference type="InterPro" id="IPR011764">
    <property type="entry name" value="Biotin_carboxylation_dom"/>
</dbReference>
<dbReference type="SUPFAM" id="SSF52440">
    <property type="entry name" value="PreATP-grasp domain"/>
    <property type="match status" value="1"/>
</dbReference>
<evidence type="ECO:0000259" key="5">
    <source>
        <dbReference type="PROSITE" id="PS50975"/>
    </source>
</evidence>
<feature type="domain" description="ATP-grasp" evidence="5">
    <location>
        <begin position="120"/>
        <end position="316"/>
    </location>
</feature>
<protein>
    <recommendedName>
        <fullName evidence="8">Acetyl-CoA carboxylase biotin carboxylase subunit</fullName>
    </recommendedName>
</protein>
<dbReference type="Pfam" id="PF02785">
    <property type="entry name" value="Biotin_carb_C"/>
    <property type="match status" value="1"/>
</dbReference>
<dbReference type="SMART" id="SM00878">
    <property type="entry name" value="Biotin_carb_C"/>
    <property type="match status" value="1"/>
</dbReference>
<dbReference type="SUPFAM" id="SSF51246">
    <property type="entry name" value="Rudiment single hybrid motif"/>
    <property type="match status" value="1"/>
</dbReference>
<accession>A0A381PGE5</accession>
<dbReference type="Pfam" id="PF00289">
    <property type="entry name" value="Biotin_carb_N"/>
    <property type="match status" value="1"/>
</dbReference>
<evidence type="ECO:0008006" key="8">
    <source>
        <dbReference type="Google" id="ProtNLM"/>
    </source>
</evidence>
<sequence length="497" mass="53213">MFDTVLVANRGEIAVRIIRACREMGLVSVAVYSDVDRLSPHVLEADKAAQIGLAPASESYLRGDHLIEVALSAGAGAIHPGYGFLAERASFAADVEKAGLVFIGPSPESIQAMGDKTEARRLMAEAGVPIIPGVLEPTSSPEEAADTARALGFPVVLKAVAGGGGKGMRVVSDAKDLPAAFEAASREAESAFGDGAIYVEKYLERPRHIEIQVLGDQSGAVVHLGERECSIQRRHQKLIEESPSPLLQAADREAMGLAAVQAARAVDYRGLGTVEFLYENGAFYFLEMNTRLQVEHPVTELVTGLDLVQWQIRVAAGEPLDFGQEDVSFSGHAIECRITSEDSDQGFLPVTGCIDRLETPSGPGVRWDGGIRAGSEIGLHYDPLLGKLIVHAASRTDAIARMKRALGELVIHGVDTSVPFHLRVMDESDFVKGDLTIAYLEDHAELLRPSDGDVRLLALAAALLEHGGWGHGGATPIKVLDGRKLSAWQTSGWPWQT</sequence>
<dbReference type="PANTHER" id="PTHR18866:SF33">
    <property type="entry name" value="METHYLCROTONOYL-COA CARBOXYLASE SUBUNIT ALPHA, MITOCHONDRIAL-RELATED"/>
    <property type="match status" value="1"/>
</dbReference>
<keyword evidence="4" id="KW-0092">Biotin</keyword>
<dbReference type="InterPro" id="IPR005481">
    <property type="entry name" value="BC-like_N"/>
</dbReference>
<name>A0A381PGE5_9ZZZZ</name>
<dbReference type="InterPro" id="IPR050856">
    <property type="entry name" value="Biotin_carboxylase_complex"/>
</dbReference>
<keyword evidence="2" id="KW-0547">Nucleotide-binding</keyword>
<dbReference type="InterPro" id="IPR011761">
    <property type="entry name" value="ATP-grasp"/>
</dbReference>
<dbReference type="GO" id="GO:0046872">
    <property type="term" value="F:metal ion binding"/>
    <property type="evidence" value="ECO:0007669"/>
    <property type="project" value="InterPro"/>
</dbReference>
<evidence type="ECO:0000259" key="6">
    <source>
        <dbReference type="PROSITE" id="PS50979"/>
    </source>
</evidence>
<proteinExistence type="predicted"/>
<dbReference type="NCBIfam" id="NF006367">
    <property type="entry name" value="PRK08591.1"/>
    <property type="match status" value="1"/>
</dbReference>
<dbReference type="FunFam" id="3.30.1490.20:FF:000003">
    <property type="entry name" value="acetyl-CoA carboxylase isoform X1"/>
    <property type="match status" value="1"/>
</dbReference>
<dbReference type="EMBL" id="UINC01000975">
    <property type="protein sequence ID" value="SUZ66085.1"/>
    <property type="molecule type" value="Genomic_DNA"/>
</dbReference>
<dbReference type="SUPFAM" id="SSF56059">
    <property type="entry name" value="Glutathione synthetase ATP-binding domain-like"/>
    <property type="match status" value="1"/>
</dbReference>
<keyword evidence="1" id="KW-0436">Ligase</keyword>
<evidence type="ECO:0000256" key="4">
    <source>
        <dbReference type="ARBA" id="ARBA00023267"/>
    </source>
</evidence>
<keyword evidence="3" id="KW-0067">ATP-binding</keyword>
<evidence type="ECO:0000256" key="1">
    <source>
        <dbReference type="ARBA" id="ARBA00022598"/>
    </source>
</evidence>
<dbReference type="FunFam" id="3.40.50.20:FF:000010">
    <property type="entry name" value="Propionyl-CoA carboxylase subunit alpha"/>
    <property type="match status" value="1"/>
</dbReference>
<evidence type="ECO:0000256" key="2">
    <source>
        <dbReference type="ARBA" id="ARBA00022741"/>
    </source>
</evidence>
<gene>
    <name evidence="7" type="ORF">METZ01_LOCUS18939</name>
</gene>
<dbReference type="InterPro" id="IPR005482">
    <property type="entry name" value="Biotin_COase_C"/>
</dbReference>
<dbReference type="FunFam" id="3.30.470.20:FF:000028">
    <property type="entry name" value="Methylcrotonoyl-CoA carboxylase subunit alpha, mitochondrial"/>
    <property type="match status" value="1"/>
</dbReference>
<dbReference type="Gene3D" id="3.30.470.20">
    <property type="entry name" value="ATP-grasp fold, B domain"/>
    <property type="match status" value="1"/>
</dbReference>
<dbReference type="PROSITE" id="PS50975">
    <property type="entry name" value="ATP_GRASP"/>
    <property type="match status" value="1"/>
</dbReference>
<dbReference type="PROSITE" id="PS00867">
    <property type="entry name" value="CPSASE_2"/>
    <property type="match status" value="1"/>
</dbReference>
<dbReference type="InterPro" id="IPR016185">
    <property type="entry name" value="PreATP-grasp_dom_sf"/>
</dbReference>
<evidence type="ECO:0000256" key="3">
    <source>
        <dbReference type="ARBA" id="ARBA00022840"/>
    </source>
</evidence>
<dbReference type="PROSITE" id="PS50979">
    <property type="entry name" value="BC"/>
    <property type="match status" value="1"/>
</dbReference>
<dbReference type="GO" id="GO:0016874">
    <property type="term" value="F:ligase activity"/>
    <property type="evidence" value="ECO:0007669"/>
    <property type="project" value="UniProtKB-KW"/>
</dbReference>
<dbReference type="PANTHER" id="PTHR18866">
    <property type="entry name" value="CARBOXYLASE:PYRUVATE/ACETYL-COA/PROPIONYL-COA CARBOXYLASE"/>
    <property type="match status" value="1"/>
</dbReference>
<organism evidence="7">
    <name type="scientific">marine metagenome</name>
    <dbReference type="NCBI Taxonomy" id="408172"/>
    <lineage>
        <taxon>unclassified sequences</taxon>
        <taxon>metagenomes</taxon>
        <taxon>ecological metagenomes</taxon>
    </lineage>
</organism>